<gene>
    <name evidence="3" type="ORF">BWD41_16165</name>
</gene>
<dbReference type="PANTHER" id="PTHR42811">
    <property type="entry name" value="SERINE ACETYLTRANSFERASE"/>
    <property type="match status" value="1"/>
</dbReference>
<evidence type="ECO:0000313" key="3">
    <source>
        <dbReference type="EMBL" id="OLY68329.1"/>
    </source>
</evidence>
<dbReference type="AlphaFoldDB" id="A0AA44LDV7"/>
<organism evidence="3 4">
    <name type="scientific">Citrobacter braakii</name>
    <dbReference type="NCBI Taxonomy" id="57706"/>
    <lineage>
        <taxon>Bacteria</taxon>
        <taxon>Pseudomonadati</taxon>
        <taxon>Pseudomonadota</taxon>
        <taxon>Gammaproteobacteria</taxon>
        <taxon>Enterobacterales</taxon>
        <taxon>Enterobacteriaceae</taxon>
        <taxon>Citrobacter</taxon>
        <taxon>Citrobacter freundii complex</taxon>
    </lineage>
</organism>
<protein>
    <submittedName>
        <fullName evidence="3">Serine acetyltransferase</fullName>
    </submittedName>
</protein>
<dbReference type="InterPro" id="IPR045304">
    <property type="entry name" value="LbH_SAT"/>
</dbReference>
<dbReference type="RefSeq" id="WP_075848409.1">
    <property type="nucleotide sequence ID" value="NZ_CP099384.1"/>
</dbReference>
<dbReference type="SUPFAM" id="SSF51161">
    <property type="entry name" value="Trimeric LpxA-like enzymes"/>
    <property type="match status" value="1"/>
</dbReference>
<name>A0AA44LDV7_CITBR</name>
<dbReference type="Gene3D" id="2.160.10.10">
    <property type="entry name" value="Hexapeptide repeat proteins"/>
    <property type="match status" value="1"/>
</dbReference>
<dbReference type="CDD" id="cd03354">
    <property type="entry name" value="LbH_SAT"/>
    <property type="match status" value="1"/>
</dbReference>
<keyword evidence="2" id="KW-0012">Acyltransferase</keyword>
<proteinExistence type="predicted"/>
<accession>A0AA44LDV7</accession>
<comment type="caution">
    <text evidence="3">The sequence shown here is derived from an EMBL/GenBank/DDBJ whole genome shotgun (WGS) entry which is preliminary data.</text>
</comment>
<dbReference type="Proteomes" id="UP000185597">
    <property type="component" value="Unassembled WGS sequence"/>
</dbReference>
<reference evidence="3 4" key="1">
    <citation type="submission" date="2017-01" db="EMBL/GenBank/DDBJ databases">
        <title>First report of the plasmid-mediated mcr-1 gene in Citrobacter freudii.</title>
        <authorList>
            <person name="Liu J."/>
            <person name="Yang Y."/>
            <person name="Li Y."/>
            <person name="Liu D."/>
            <person name="Tuo H."/>
            <person name="Davis M."/>
            <person name="Zhang A."/>
        </authorList>
    </citation>
    <scope>NUCLEOTIDE SEQUENCE [LARGE SCALE GENOMIC DNA]</scope>
    <source>
        <strain evidence="3 4">SCC4</strain>
    </source>
</reference>
<sequence>MIKYIIALKFVIFGRSQELFYYWKSEIIRRPYFSIIRLLREKKLRHRNFLFWWRLANEMYKNGGKYQKRAAIKLNNKIIERFGCEIGLGANIGKGLLIPHHSGIVIHGSVDIGDNLIIRQNCVIGQIDKDCKSLRLTIGNNVDIGANTCIIGLSVKIGDNVKIGAMSFIKSNIPSNCTYVTEKKSRIIVSPSS</sequence>
<dbReference type="EMBL" id="MTCP01000007">
    <property type="protein sequence ID" value="OLY68329.1"/>
    <property type="molecule type" value="Genomic_DNA"/>
</dbReference>
<dbReference type="InterPro" id="IPR011004">
    <property type="entry name" value="Trimer_LpxA-like_sf"/>
</dbReference>
<evidence type="ECO:0000256" key="2">
    <source>
        <dbReference type="ARBA" id="ARBA00023315"/>
    </source>
</evidence>
<evidence type="ECO:0000313" key="4">
    <source>
        <dbReference type="Proteomes" id="UP000185597"/>
    </source>
</evidence>
<dbReference type="GO" id="GO:0016746">
    <property type="term" value="F:acyltransferase activity"/>
    <property type="evidence" value="ECO:0007669"/>
    <property type="project" value="UniProtKB-KW"/>
</dbReference>
<evidence type="ECO:0000256" key="1">
    <source>
        <dbReference type="ARBA" id="ARBA00022679"/>
    </source>
</evidence>
<keyword evidence="1" id="KW-0808">Transferase</keyword>